<accession>A0A819VR82</accession>
<feature type="compositionally biased region" description="Low complexity" evidence="1">
    <location>
        <begin position="470"/>
        <end position="482"/>
    </location>
</feature>
<dbReference type="EMBL" id="CAJNXB010001131">
    <property type="protein sequence ID" value="CAF3137458.1"/>
    <property type="molecule type" value="Genomic_DNA"/>
</dbReference>
<dbReference type="Proteomes" id="UP000663825">
    <property type="component" value="Unassembled WGS sequence"/>
</dbReference>
<keyword evidence="2" id="KW-0732">Signal</keyword>
<evidence type="ECO:0000313" key="4">
    <source>
        <dbReference type="EMBL" id="CAF4112570.1"/>
    </source>
</evidence>
<sequence length="721" mass="79638">MAFFTLTMCISTGLIISCITAYSKTASTDLTLWERSRARRSAEKNLIAGVDRDSSLISQSNMDLPWEQFIVSGPATVNLLGQLMVVSSKHDFSFQDFMPDYKFVYMRFPRSFRATLTQIANDGWEAFMGAHNNMNKIQASMELVPRQVKTALTVLASQKSTPKIISMLLPTTLREIERLGKTCVTYANATHVNFVTVMNLIGEVISMTETARGLQETKLRQTEIELNVSLVMKEEYTKLGQTIRQHYDEARNSVRKAQDEYSSALRKIPTGFKGLLMDLGRAVIGIVQTAGQSFIGRGSATQPAVSLSSGQTLTFAKLFSDALNKAVPGIKKIAVSLSSGQTLTFAKLFSDALNKAVPGIKKIIDINNETQSESKNPIKELEAYKITFETFLSSVAAGKAGQLKEQASESIRKGINLVDQTISRMKKVFANGENATVDAVNNLKGQFDELIEEVKPMVAAEKMNGGGVPPSGSASTSTGDSSQNEKFVAQLSLDRLQSAESRYDKIFGDLKQNQEELAKLMGKIASLDMNRIQYKEILELMREALHLLAKVREQWGQLVLFFAEVATRAEITLSGTLGPFITQASQAGSESLTLDERLFYVDLLKAQAGDIDSQTQMLYLMSRTYVDMSTHYIMGRLAGLSKMLLARDDNERNSFLAQLVADTRTNQQAVMDLVVQRKNNYQTAIQKRRIELERFVAKLGGPDADDQAAIEAGKALLAHTS</sequence>
<evidence type="ECO:0000256" key="1">
    <source>
        <dbReference type="SAM" id="MobiDB-lite"/>
    </source>
</evidence>
<dbReference type="AlphaFoldDB" id="A0A819VR82"/>
<dbReference type="PANTHER" id="PTHR33488:SF2">
    <property type="entry name" value="EARLY ENDOSOME ANTIGEN 1-LIKE"/>
    <property type="match status" value="1"/>
</dbReference>
<evidence type="ECO:0000313" key="5">
    <source>
        <dbReference type="Proteomes" id="UP000663873"/>
    </source>
</evidence>
<organism evidence="4 5">
    <name type="scientific">Rotaria socialis</name>
    <dbReference type="NCBI Taxonomy" id="392032"/>
    <lineage>
        <taxon>Eukaryota</taxon>
        <taxon>Metazoa</taxon>
        <taxon>Spiralia</taxon>
        <taxon>Gnathifera</taxon>
        <taxon>Rotifera</taxon>
        <taxon>Eurotatoria</taxon>
        <taxon>Bdelloidea</taxon>
        <taxon>Philodinida</taxon>
        <taxon>Philodinidae</taxon>
        <taxon>Rotaria</taxon>
    </lineage>
</organism>
<dbReference type="OrthoDB" id="5406275at2759"/>
<comment type="caution">
    <text evidence="4">The sequence shown here is derived from an EMBL/GenBank/DDBJ whole genome shotgun (WGS) entry which is preliminary data.</text>
</comment>
<keyword evidence="5" id="KW-1185">Reference proteome</keyword>
<name>A0A819VR82_9BILA</name>
<evidence type="ECO:0000313" key="3">
    <source>
        <dbReference type="EMBL" id="CAF3137458.1"/>
    </source>
</evidence>
<protein>
    <submittedName>
        <fullName evidence="4">Uncharacterized protein</fullName>
    </submittedName>
</protein>
<reference evidence="4" key="1">
    <citation type="submission" date="2021-02" db="EMBL/GenBank/DDBJ databases">
        <authorList>
            <person name="Nowell W R."/>
        </authorList>
    </citation>
    <scope>NUCLEOTIDE SEQUENCE</scope>
</reference>
<proteinExistence type="predicted"/>
<gene>
    <name evidence="3" type="ORF">TIS948_LOCUS8951</name>
    <name evidence="4" type="ORF">UJA718_LOCUS1016</name>
</gene>
<dbReference type="Proteomes" id="UP000663873">
    <property type="component" value="Unassembled WGS sequence"/>
</dbReference>
<feature type="region of interest" description="Disordered" evidence="1">
    <location>
        <begin position="463"/>
        <end position="482"/>
    </location>
</feature>
<evidence type="ECO:0000256" key="2">
    <source>
        <dbReference type="SAM" id="SignalP"/>
    </source>
</evidence>
<feature type="signal peptide" evidence="2">
    <location>
        <begin position="1"/>
        <end position="25"/>
    </location>
</feature>
<dbReference type="PANTHER" id="PTHR33488">
    <property type="entry name" value="ZGC:162509"/>
    <property type="match status" value="1"/>
</dbReference>
<feature type="chain" id="PRO_5036236217" evidence="2">
    <location>
        <begin position="26"/>
        <end position="721"/>
    </location>
</feature>
<dbReference type="EMBL" id="CAJOBP010000058">
    <property type="protein sequence ID" value="CAF4112570.1"/>
    <property type="molecule type" value="Genomic_DNA"/>
</dbReference>